<sequence length="97" mass="11012">MSLTRLGSPSYLLRGGHGPHLSEPGGYLFGRKPGQKVEKEGWEAAWKYGFWGSFAVLAVGLYYKPDTRIRTTALKEAQQRMESREDTLDYPRTAYRA</sequence>
<accession>A0ACC1HFG5</accession>
<keyword evidence="2" id="KW-1185">Reference proteome</keyword>
<evidence type="ECO:0000313" key="2">
    <source>
        <dbReference type="Proteomes" id="UP001145114"/>
    </source>
</evidence>
<organism evidence="1 2">
    <name type="scientific">Spiromyces aspiralis</name>
    <dbReference type="NCBI Taxonomy" id="68401"/>
    <lineage>
        <taxon>Eukaryota</taxon>
        <taxon>Fungi</taxon>
        <taxon>Fungi incertae sedis</taxon>
        <taxon>Zoopagomycota</taxon>
        <taxon>Kickxellomycotina</taxon>
        <taxon>Kickxellomycetes</taxon>
        <taxon>Kickxellales</taxon>
        <taxon>Kickxellaceae</taxon>
        <taxon>Spiromyces</taxon>
    </lineage>
</organism>
<name>A0ACC1HFG5_9FUNG</name>
<dbReference type="EMBL" id="JAMZIH010005934">
    <property type="protein sequence ID" value="KAJ1674478.1"/>
    <property type="molecule type" value="Genomic_DNA"/>
</dbReference>
<proteinExistence type="predicted"/>
<protein>
    <submittedName>
        <fullName evidence="1">Uncharacterized protein</fullName>
    </submittedName>
</protein>
<reference evidence="1" key="1">
    <citation type="submission" date="2022-06" db="EMBL/GenBank/DDBJ databases">
        <title>Phylogenomic reconstructions and comparative analyses of Kickxellomycotina fungi.</title>
        <authorList>
            <person name="Reynolds N.K."/>
            <person name="Stajich J.E."/>
            <person name="Barry K."/>
            <person name="Grigoriev I.V."/>
            <person name="Crous P."/>
            <person name="Smith M.E."/>
        </authorList>
    </citation>
    <scope>NUCLEOTIDE SEQUENCE</scope>
    <source>
        <strain evidence="1">RSA 2271</strain>
    </source>
</reference>
<gene>
    <name evidence="1" type="ORF">EV182_003198</name>
</gene>
<dbReference type="Proteomes" id="UP001145114">
    <property type="component" value="Unassembled WGS sequence"/>
</dbReference>
<comment type="caution">
    <text evidence="1">The sequence shown here is derived from an EMBL/GenBank/DDBJ whole genome shotgun (WGS) entry which is preliminary data.</text>
</comment>
<evidence type="ECO:0000313" key="1">
    <source>
        <dbReference type="EMBL" id="KAJ1674478.1"/>
    </source>
</evidence>